<proteinExistence type="predicted"/>
<dbReference type="EMBL" id="JALJOQ010000022">
    <property type="protein sequence ID" value="KAK9808554.1"/>
    <property type="molecule type" value="Genomic_DNA"/>
</dbReference>
<dbReference type="PROSITE" id="PS50011">
    <property type="entry name" value="PROTEIN_KINASE_DOM"/>
    <property type="match status" value="1"/>
</dbReference>
<dbReference type="Pfam" id="PF07714">
    <property type="entry name" value="PK_Tyr_Ser-Thr"/>
    <property type="match status" value="1"/>
</dbReference>
<dbReference type="Gene3D" id="3.30.450.40">
    <property type="match status" value="1"/>
</dbReference>
<feature type="compositionally biased region" description="Polar residues" evidence="1">
    <location>
        <begin position="35"/>
        <end position="51"/>
    </location>
</feature>
<evidence type="ECO:0000256" key="1">
    <source>
        <dbReference type="SAM" id="MobiDB-lite"/>
    </source>
</evidence>
<feature type="region of interest" description="Disordered" evidence="1">
    <location>
        <begin position="1"/>
        <end position="118"/>
    </location>
</feature>
<feature type="compositionally biased region" description="Low complexity" evidence="1">
    <location>
        <begin position="71"/>
        <end position="94"/>
    </location>
</feature>
<organism evidence="3 4">
    <name type="scientific">Symbiochloris irregularis</name>
    <dbReference type="NCBI Taxonomy" id="706552"/>
    <lineage>
        <taxon>Eukaryota</taxon>
        <taxon>Viridiplantae</taxon>
        <taxon>Chlorophyta</taxon>
        <taxon>core chlorophytes</taxon>
        <taxon>Trebouxiophyceae</taxon>
        <taxon>Trebouxiales</taxon>
        <taxon>Trebouxiaceae</taxon>
        <taxon>Symbiochloris</taxon>
    </lineage>
</organism>
<protein>
    <recommendedName>
        <fullName evidence="2">Protein kinase domain-containing protein</fullName>
    </recommendedName>
</protein>
<dbReference type="Proteomes" id="UP001465755">
    <property type="component" value="Unassembled WGS sequence"/>
</dbReference>
<gene>
    <name evidence="3" type="ORF">WJX73_008047</name>
</gene>
<feature type="compositionally biased region" description="Polar residues" evidence="1">
    <location>
        <begin position="416"/>
        <end position="430"/>
    </location>
</feature>
<accession>A0AAW1PGC2</accession>
<comment type="caution">
    <text evidence="3">The sequence shown here is derived from an EMBL/GenBank/DDBJ whole genome shotgun (WGS) entry which is preliminary data.</text>
</comment>
<feature type="region of interest" description="Disordered" evidence="1">
    <location>
        <begin position="408"/>
        <end position="431"/>
    </location>
</feature>
<evidence type="ECO:0000313" key="4">
    <source>
        <dbReference type="Proteomes" id="UP001465755"/>
    </source>
</evidence>
<dbReference type="InterPro" id="IPR011009">
    <property type="entry name" value="Kinase-like_dom_sf"/>
</dbReference>
<dbReference type="AlphaFoldDB" id="A0AAW1PGC2"/>
<reference evidence="3 4" key="1">
    <citation type="journal article" date="2024" name="Nat. Commun.">
        <title>Phylogenomics reveals the evolutionary origins of lichenization in chlorophyte algae.</title>
        <authorList>
            <person name="Puginier C."/>
            <person name="Libourel C."/>
            <person name="Otte J."/>
            <person name="Skaloud P."/>
            <person name="Haon M."/>
            <person name="Grisel S."/>
            <person name="Petersen M."/>
            <person name="Berrin J.G."/>
            <person name="Delaux P.M."/>
            <person name="Dal Grande F."/>
            <person name="Keller J."/>
        </authorList>
    </citation>
    <scope>NUCLEOTIDE SEQUENCE [LARGE SCALE GENOMIC DNA]</scope>
    <source>
        <strain evidence="3 4">SAG 2036</strain>
    </source>
</reference>
<dbReference type="PANTHER" id="PTHR43102">
    <property type="entry name" value="SLR1143 PROTEIN"/>
    <property type="match status" value="1"/>
</dbReference>
<dbReference type="InterPro" id="IPR029016">
    <property type="entry name" value="GAF-like_dom_sf"/>
</dbReference>
<dbReference type="SUPFAM" id="SSF56112">
    <property type="entry name" value="Protein kinase-like (PK-like)"/>
    <property type="match status" value="1"/>
</dbReference>
<sequence>MNGTVKPLNAECPVSAKQLGQERKSSRLAGHITADATNNSRKALRVLTSNSPLPPVHHAGIDSQPRRPALGAASNGASQAVAATAQAGAEDGPANGAQSPGTGRFTVYAGGPPEPDNEEERLRTVDLMEILDKPEDPVLKSMCDLCCTVFKVPLTGVSILDKSRVCYQAMGGSFPRCNYHRSLSLCGWTLLPRHPEVLIVEDILEDARFNQSPAITHPEPPGAPQMRFYAGSPLVCSNGNRLGSMCMMDIKPRRFSAEELQVLANMSEMAVRHIEKDHYLQMQKTTKAKLLRGFECFNEALLLLDLKEPGWPILYINERWADVTGIDSEQLKAAQLLKKLQPVGETSDELHQRGQRPAGKEYFGEVAEQVGIPNMAQSSEHPNTLYFAVVEPDTGPLGEGLTPTTDSTRIPLDTPANMSAQNGLDQPTTRRSQEKVMEAPVSECMQIEGKDVWVPPEMVLGVKLQHPGLVRSFKYAVAPAAPAQDGEERKVEAWLVREWCNHGTLTDAILKGWLHAKNSRNVSRAAVLATAVEMAGALMSLHSAGVVHGDLSGDCVWLADANNSRGFTAKMADFGAQAPSDSVPASHPARMRVTHAAPEMLEQVQLTAVMWDT</sequence>
<feature type="domain" description="Protein kinase" evidence="2">
    <location>
        <begin position="352"/>
        <end position="613"/>
    </location>
</feature>
<dbReference type="PANTHER" id="PTHR43102:SF2">
    <property type="entry name" value="GAF DOMAIN-CONTAINING PROTEIN"/>
    <property type="match status" value="1"/>
</dbReference>
<evidence type="ECO:0000313" key="3">
    <source>
        <dbReference type="EMBL" id="KAK9808554.1"/>
    </source>
</evidence>
<dbReference type="InterPro" id="IPR001245">
    <property type="entry name" value="Ser-Thr/Tyr_kinase_cat_dom"/>
</dbReference>
<dbReference type="Gene3D" id="1.10.510.10">
    <property type="entry name" value="Transferase(Phosphotransferase) domain 1"/>
    <property type="match status" value="1"/>
</dbReference>
<name>A0AAW1PGC2_9CHLO</name>
<evidence type="ECO:0000259" key="2">
    <source>
        <dbReference type="PROSITE" id="PS50011"/>
    </source>
</evidence>
<dbReference type="InterPro" id="IPR000719">
    <property type="entry name" value="Prot_kinase_dom"/>
</dbReference>
<keyword evidence="4" id="KW-1185">Reference proteome</keyword>
<dbReference type="GO" id="GO:0005524">
    <property type="term" value="F:ATP binding"/>
    <property type="evidence" value="ECO:0007669"/>
    <property type="project" value="InterPro"/>
</dbReference>
<dbReference type="SUPFAM" id="SSF55781">
    <property type="entry name" value="GAF domain-like"/>
    <property type="match status" value="1"/>
</dbReference>
<dbReference type="GO" id="GO:0004672">
    <property type="term" value="F:protein kinase activity"/>
    <property type="evidence" value="ECO:0007669"/>
    <property type="project" value="InterPro"/>
</dbReference>